<organism evidence="2 3">
    <name type="scientific">Balnearium lithotrophicum</name>
    <dbReference type="NCBI Taxonomy" id="223788"/>
    <lineage>
        <taxon>Bacteria</taxon>
        <taxon>Pseudomonadati</taxon>
        <taxon>Aquificota</taxon>
        <taxon>Aquificia</taxon>
        <taxon>Desulfurobacteriales</taxon>
        <taxon>Desulfurobacteriaceae</taxon>
        <taxon>Balnearium</taxon>
    </lineage>
</organism>
<dbReference type="RefSeq" id="WP_185954256.1">
    <property type="nucleotide sequence ID" value="NZ_FXTM01000012.1"/>
</dbReference>
<dbReference type="InterPro" id="IPR036280">
    <property type="entry name" value="Multihaem_cyt_sf"/>
</dbReference>
<evidence type="ECO:0000313" key="3">
    <source>
        <dbReference type="Proteomes" id="UP000317315"/>
    </source>
</evidence>
<protein>
    <submittedName>
        <fullName evidence="2">Uncharacterized protein</fullName>
    </submittedName>
</protein>
<feature type="signal peptide" evidence="1">
    <location>
        <begin position="1"/>
        <end position="20"/>
    </location>
</feature>
<dbReference type="EMBL" id="FXTM01000012">
    <property type="protein sequence ID" value="SMO58715.1"/>
    <property type="molecule type" value="Genomic_DNA"/>
</dbReference>
<sequence>MRRLVLSLFLSTLFSSISFACSSDCYQCHSNIPKDKEHKVISTCTNCHPNHSTKGMDKCGADCFDCHSYRKVMSSSPAHRVIKKCVKCHKAIKEENPELRRKFLDEGDSEGVLKLLTN</sequence>
<dbReference type="SUPFAM" id="SSF48695">
    <property type="entry name" value="Multiheme cytochromes"/>
    <property type="match status" value="1"/>
</dbReference>
<evidence type="ECO:0000313" key="2">
    <source>
        <dbReference type="EMBL" id="SMO58715.1"/>
    </source>
</evidence>
<dbReference type="AlphaFoldDB" id="A0A521CH92"/>
<keyword evidence="3" id="KW-1185">Reference proteome</keyword>
<evidence type="ECO:0000256" key="1">
    <source>
        <dbReference type="SAM" id="SignalP"/>
    </source>
</evidence>
<dbReference type="PROSITE" id="PS51257">
    <property type="entry name" value="PROKAR_LIPOPROTEIN"/>
    <property type="match status" value="1"/>
</dbReference>
<gene>
    <name evidence="2" type="ORF">SAMN06269117_11265</name>
</gene>
<name>A0A521CH92_9BACT</name>
<proteinExistence type="predicted"/>
<reference evidence="2 3" key="1">
    <citation type="submission" date="2017-05" db="EMBL/GenBank/DDBJ databases">
        <authorList>
            <person name="Varghese N."/>
            <person name="Submissions S."/>
        </authorList>
    </citation>
    <scope>NUCLEOTIDE SEQUENCE [LARGE SCALE GENOMIC DNA]</scope>
    <source>
        <strain evidence="2 3">DSM 16304</strain>
    </source>
</reference>
<feature type="chain" id="PRO_5022154013" evidence="1">
    <location>
        <begin position="21"/>
        <end position="118"/>
    </location>
</feature>
<accession>A0A521CH92</accession>
<keyword evidence="1" id="KW-0732">Signal</keyword>
<dbReference type="Proteomes" id="UP000317315">
    <property type="component" value="Unassembled WGS sequence"/>
</dbReference>